<dbReference type="InterPro" id="IPR044191">
    <property type="entry name" value="CHI3-like"/>
</dbReference>
<dbReference type="InterPro" id="IPR016089">
    <property type="entry name" value="Chalcone_isomerase_bundle_sf"/>
</dbReference>
<sequence length="255" mass="28530">MQREEEMGLNISCTLIFLCDSSLNISFLLLLHHLCSPPPNPQPHPCLGTEMVMVDEIPFPPQITTAKPLCLLGYGITDIEIHFLQIKFTAIGVYLEPEIVGHLQPWKGKSGKELAENDDFFEALISAPGEKFLRIVVIKEIKGSQYGVQLESAVRDRLAADDKYEEEEEEALEKVVEFFQSKYFKKDSIITFHFPATSFTAEIVFATEGKEESKITVENANVVEMIKKWYLGGTRGVSPTTISALANTLATELSK</sequence>
<dbReference type="InterPro" id="IPR036298">
    <property type="entry name" value="Chalcone_isomerase_sf"/>
</dbReference>
<evidence type="ECO:0000256" key="1">
    <source>
        <dbReference type="ARBA" id="ARBA00007166"/>
    </source>
</evidence>
<comment type="caution">
    <text evidence="4">The sequence shown here is derived from an EMBL/GenBank/DDBJ whole genome shotgun (WGS) entry which is preliminary data.</text>
</comment>
<dbReference type="InterPro" id="IPR016088">
    <property type="entry name" value="Chalcone_isomerase_3-sand"/>
</dbReference>
<evidence type="ECO:0000259" key="3">
    <source>
        <dbReference type="Pfam" id="PF02431"/>
    </source>
</evidence>
<comment type="similarity">
    <text evidence="1 2">Belongs to the chalcone isomerase family.</text>
</comment>
<dbReference type="PANTHER" id="PTHR47588:SF1">
    <property type="entry name" value="CHALCONE--FLAVANONE ISOMERASE 3-RELATED"/>
    <property type="match status" value="1"/>
</dbReference>
<dbReference type="Gene3D" id="1.10.890.20">
    <property type="match status" value="1"/>
</dbReference>
<evidence type="ECO:0000313" key="5">
    <source>
        <dbReference type="Proteomes" id="UP000288805"/>
    </source>
</evidence>
<proteinExistence type="inferred from homology"/>
<feature type="domain" description="Chalcone isomerase" evidence="3">
    <location>
        <begin position="54"/>
        <end position="250"/>
    </location>
</feature>
<reference evidence="4 5" key="1">
    <citation type="journal article" date="2018" name="PLoS Genet.">
        <title>Population sequencing reveals clonal diversity and ancestral inbreeding in the grapevine cultivar Chardonnay.</title>
        <authorList>
            <person name="Roach M.J."/>
            <person name="Johnson D.L."/>
            <person name="Bohlmann J."/>
            <person name="van Vuuren H.J."/>
            <person name="Jones S.J."/>
            <person name="Pretorius I.S."/>
            <person name="Schmidt S.A."/>
            <person name="Borneman A.R."/>
        </authorList>
    </citation>
    <scope>NUCLEOTIDE SEQUENCE [LARGE SCALE GENOMIC DNA]</scope>
    <source>
        <strain evidence="5">cv. Chardonnay</strain>
        <tissue evidence="4">Leaf</tissue>
    </source>
</reference>
<evidence type="ECO:0000256" key="2">
    <source>
        <dbReference type="RuleBase" id="RU361158"/>
    </source>
</evidence>
<gene>
    <name evidence="4" type="primary">CHI3_0</name>
    <name evidence="4" type="ORF">CK203_016634</name>
</gene>
<evidence type="ECO:0000313" key="4">
    <source>
        <dbReference type="EMBL" id="RVX03189.1"/>
    </source>
</evidence>
<dbReference type="Pfam" id="PF02431">
    <property type="entry name" value="Chalcone"/>
    <property type="match status" value="1"/>
</dbReference>
<dbReference type="GO" id="GO:0016872">
    <property type="term" value="F:intramolecular lyase activity"/>
    <property type="evidence" value="ECO:0007669"/>
    <property type="project" value="InterPro"/>
</dbReference>
<dbReference type="PANTHER" id="PTHR47588">
    <property type="entry name" value="CHALCONE--FLAVONONE ISOMERASE 3-RELATED"/>
    <property type="match status" value="1"/>
</dbReference>
<dbReference type="Gene3D" id="3.50.70.10">
    <property type="match status" value="1"/>
</dbReference>
<dbReference type="EMBL" id="QGNW01000067">
    <property type="protein sequence ID" value="RVX03189.1"/>
    <property type="molecule type" value="Genomic_DNA"/>
</dbReference>
<accession>A0A438J2L0</accession>
<name>A0A438J2L0_VITVI</name>
<organism evidence="4 5">
    <name type="scientific">Vitis vinifera</name>
    <name type="common">Grape</name>
    <dbReference type="NCBI Taxonomy" id="29760"/>
    <lineage>
        <taxon>Eukaryota</taxon>
        <taxon>Viridiplantae</taxon>
        <taxon>Streptophyta</taxon>
        <taxon>Embryophyta</taxon>
        <taxon>Tracheophyta</taxon>
        <taxon>Spermatophyta</taxon>
        <taxon>Magnoliopsida</taxon>
        <taxon>eudicotyledons</taxon>
        <taxon>Gunneridae</taxon>
        <taxon>Pentapetalae</taxon>
        <taxon>rosids</taxon>
        <taxon>Vitales</taxon>
        <taxon>Vitaceae</taxon>
        <taxon>Viteae</taxon>
        <taxon>Vitis</taxon>
    </lineage>
</organism>
<dbReference type="AlphaFoldDB" id="A0A438J2L0"/>
<protein>
    <recommendedName>
        <fullName evidence="2">Chalcone-flavonone isomerase family protein</fullName>
    </recommendedName>
</protein>
<dbReference type="SUPFAM" id="SSF54626">
    <property type="entry name" value="Chalcone isomerase"/>
    <property type="match status" value="1"/>
</dbReference>
<dbReference type="InterPro" id="IPR016087">
    <property type="entry name" value="Chalcone_isomerase"/>
</dbReference>
<dbReference type="Proteomes" id="UP000288805">
    <property type="component" value="Unassembled WGS sequence"/>
</dbReference>
<keyword evidence="4" id="KW-0413">Isomerase</keyword>